<feature type="transmembrane region" description="Helical" evidence="1">
    <location>
        <begin position="12"/>
        <end position="35"/>
    </location>
</feature>
<gene>
    <name evidence="2" type="ORF">AUC60_06305</name>
</gene>
<feature type="transmembrane region" description="Helical" evidence="1">
    <location>
        <begin position="202"/>
        <end position="224"/>
    </location>
</feature>
<feature type="transmembrane region" description="Helical" evidence="1">
    <location>
        <begin position="61"/>
        <end position="80"/>
    </location>
</feature>
<keyword evidence="1" id="KW-0812">Transmembrane</keyword>
<feature type="transmembrane region" description="Helical" evidence="1">
    <location>
        <begin position="122"/>
        <end position="142"/>
    </location>
</feature>
<accession>A0A1Y3PBN5</accession>
<comment type="caution">
    <text evidence="2">The sequence shown here is derived from an EMBL/GenBank/DDBJ whole genome shotgun (WGS) entry which is preliminary data.</text>
</comment>
<feature type="transmembrane region" description="Helical" evidence="1">
    <location>
        <begin position="163"/>
        <end position="190"/>
    </location>
</feature>
<keyword evidence="1" id="KW-1133">Transmembrane helix</keyword>
<name>A0A1Y3PBN5_9PSED</name>
<evidence type="ECO:0000313" key="3">
    <source>
        <dbReference type="Proteomes" id="UP000195440"/>
    </source>
</evidence>
<evidence type="ECO:0000313" key="2">
    <source>
        <dbReference type="EMBL" id="OUM74993.1"/>
    </source>
</evidence>
<organism evidence="2 3">
    <name type="scientific">Pseudomonas caspiana</name>
    <dbReference type="NCBI Taxonomy" id="1451454"/>
    <lineage>
        <taxon>Bacteria</taxon>
        <taxon>Pseudomonadati</taxon>
        <taxon>Pseudomonadota</taxon>
        <taxon>Gammaproteobacteria</taxon>
        <taxon>Pseudomonadales</taxon>
        <taxon>Pseudomonadaceae</taxon>
        <taxon>Pseudomonas</taxon>
    </lineage>
</organism>
<protein>
    <submittedName>
        <fullName evidence="2">Uncharacterized protein</fullName>
    </submittedName>
</protein>
<sequence>MLFGLKRYLVPNPIIPILIVFLATLVIYCVLGNAFKRKPLFSLRPTLTFNYRPTDWGASEYLAALTAFNILLLVYVACFIKLGFDLPKYYRWLLLAWTCLCTLALISMYYNVTTKYARFSSVLNISAGLATACFAIFTAPLVDSSITDLTGVNADKFPAAQKTLNLVAVIYCWSLIGMIVTMFVFLFIGFHTLFKTTSNTRASTLSVVALVGIAYTFVIYLNAFSELSRDLSNKRIKVLLVYSSFHVSPDKCGLVNQPANSKVALLDDDKAVIALPDPTQTYTFKRVACSVPGSDREG</sequence>
<feature type="transmembrane region" description="Helical" evidence="1">
    <location>
        <begin position="92"/>
        <end position="110"/>
    </location>
</feature>
<reference evidence="2 3" key="1">
    <citation type="journal article" date="2017" name="Syst. Appl. Microbiol.">
        <title>Pseudomonas caspiana sp. nov., a citrus pathogen in the Pseudomonas syringae phylogenetic group.</title>
        <authorList>
            <person name="Busquets A."/>
            <person name="Gomila M."/>
            <person name="Beiki F."/>
            <person name="Mulet M."/>
            <person name="Rahimian H."/>
            <person name="Garcia-Valdes E."/>
            <person name="Lalucat J."/>
        </authorList>
    </citation>
    <scope>NUCLEOTIDE SEQUENCE [LARGE SCALE GENOMIC DNA]</scope>
    <source>
        <strain evidence="2 3">FBF102</strain>
    </source>
</reference>
<keyword evidence="1" id="KW-0472">Membrane</keyword>
<dbReference type="AlphaFoldDB" id="A0A1Y3PBN5"/>
<keyword evidence="3" id="KW-1185">Reference proteome</keyword>
<proteinExistence type="predicted"/>
<dbReference type="EMBL" id="LOHF01000003">
    <property type="protein sequence ID" value="OUM74993.1"/>
    <property type="molecule type" value="Genomic_DNA"/>
</dbReference>
<dbReference type="Proteomes" id="UP000195440">
    <property type="component" value="Unassembled WGS sequence"/>
</dbReference>
<evidence type="ECO:0000256" key="1">
    <source>
        <dbReference type="SAM" id="Phobius"/>
    </source>
</evidence>